<dbReference type="CDD" id="cd11386">
    <property type="entry name" value="MCP_signal"/>
    <property type="match status" value="1"/>
</dbReference>
<evidence type="ECO:0000313" key="10">
    <source>
        <dbReference type="EMBL" id="KOY82249.1"/>
    </source>
</evidence>
<comment type="similarity">
    <text evidence="5">Belongs to the methyl-accepting chemotaxis (MCP) protein family.</text>
</comment>
<keyword evidence="7" id="KW-1133">Transmembrane helix</keyword>
<evidence type="ECO:0000256" key="5">
    <source>
        <dbReference type="ARBA" id="ARBA00029447"/>
    </source>
</evidence>
<dbReference type="SUPFAM" id="SSF58104">
    <property type="entry name" value="Methyl-accepting chemotaxis protein (MCP) signaling domain"/>
    <property type="match status" value="1"/>
</dbReference>
<dbReference type="GO" id="GO:0005886">
    <property type="term" value="C:plasma membrane"/>
    <property type="evidence" value="ECO:0007669"/>
    <property type="project" value="UniProtKB-SubCell"/>
</dbReference>
<reference evidence="10 11" key="1">
    <citation type="submission" date="2015-07" db="EMBL/GenBank/DDBJ databases">
        <title>Genome sequencing project for genomic taxonomy and phylogenomics of Bacillus-like bacteria.</title>
        <authorList>
            <person name="Liu B."/>
            <person name="Wang J."/>
            <person name="Zhu Y."/>
            <person name="Liu G."/>
            <person name="Chen Q."/>
            <person name="Chen Z."/>
            <person name="Che J."/>
            <person name="Ge C."/>
            <person name="Shi H."/>
            <person name="Pan Z."/>
            <person name="Liu X."/>
        </authorList>
    </citation>
    <scope>NUCLEOTIDE SEQUENCE [LARGE SCALE GENOMIC DNA]</scope>
    <source>
        <strain evidence="10 11">DSM 54</strain>
    </source>
</reference>
<dbReference type="Pfam" id="PF00015">
    <property type="entry name" value="MCPsignal"/>
    <property type="match status" value="1"/>
</dbReference>
<evidence type="ECO:0000256" key="2">
    <source>
        <dbReference type="ARBA" id="ARBA00022475"/>
    </source>
</evidence>
<dbReference type="InterPro" id="IPR004090">
    <property type="entry name" value="Chemotax_Me-accpt_rcpt"/>
</dbReference>
<keyword evidence="7" id="KW-0812">Transmembrane</keyword>
<dbReference type="PATRIC" id="fig|33935.3.peg.4214"/>
<dbReference type="Gene3D" id="6.10.340.10">
    <property type="match status" value="1"/>
</dbReference>
<evidence type="ECO:0000259" key="9">
    <source>
        <dbReference type="PROSITE" id="PS50885"/>
    </source>
</evidence>
<keyword evidence="2" id="KW-1003">Cell membrane</keyword>
<dbReference type="AlphaFoldDB" id="A0A0M9DJP4"/>
<name>A0A0M9DJP4_9BACI</name>
<comment type="caution">
    <text evidence="10">The sequence shown here is derived from an EMBL/GenBank/DDBJ whole genome shotgun (WGS) entry which is preliminary data.</text>
</comment>
<dbReference type="PROSITE" id="PS50885">
    <property type="entry name" value="HAMP"/>
    <property type="match status" value="1"/>
</dbReference>
<evidence type="ECO:0000256" key="7">
    <source>
        <dbReference type="SAM" id="Phobius"/>
    </source>
</evidence>
<dbReference type="GO" id="GO:0004888">
    <property type="term" value="F:transmembrane signaling receptor activity"/>
    <property type="evidence" value="ECO:0007669"/>
    <property type="project" value="InterPro"/>
</dbReference>
<organism evidence="10 11">
    <name type="scientific">Lysinibacillus macroides</name>
    <dbReference type="NCBI Taxonomy" id="33935"/>
    <lineage>
        <taxon>Bacteria</taxon>
        <taxon>Bacillati</taxon>
        <taxon>Bacillota</taxon>
        <taxon>Bacilli</taxon>
        <taxon>Bacillales</taxon>
        <taxon>Bacillaceae</taxon>
        <taxon>Lysinibacillus</taxon>
    </lineage>
</organism>
<dbReference type="Pfam" id="PF00672">
    <property type="entry name" value="HAMP"/>
    <property type="match status" value="1"/>
</dbReference>
<dbReference type="Proteomes" id="UP000037977">
    <property type="component" value="Unassembled WGS sequence"/>
</dbReference>
<feature type="transmembrane region" description="Helical" evidence="7">
    <location>
        <begin position="17"/>
        <end position="35"/>
    </location>
</feature>
<evidence type="ECO:0000259" key="8">
    <source>
        <dbReference type="PROSITE" id="PS50111"/>
    </source>
</evidence>
<dbReference type="SMART" id="SM00304">
    <property type="entry name" value="HAMP"/>
    <property type="match status" value="1"/>
</dbReference>
<evidence type="ECO:0000256" key="3">
    <source>
        <dbReference type="ARBA" id="ARBA00023136"/>
    </source>
</evidence>
<keyword evidence="4 6" id="KW-0807">Transducer</keyword>
<evidence type="ECO:0000256" key="4">
    <source>
        <dbReference type="ARBA" id="ARBA00023224"/>
    </source>
</evidence>
<proteinExistence type="inferred from homology"/>
<dbReference type="PANTHER" id="PTHR32089">
    <property type="entry name" value="METHYL-ACCEPTING CHEMOTAXIS PROTEIN MCPB"/>
    <property type="match status" value="1"/>
</dbReference>
<dbReference type="Gene3D" id="1.10.287.950">
    <property type="entry name" value="Methyl-accepting chemotaxis protein"/>
    <property type="match status" value="1"/>
</dbReference>
<dbReference type="PROSITE" id="PS50111">
    <property type="entry name" value="CHEMOTAXIS_TRANSDUC_2"/>
    <property type="match status" value="1"/>
</dbReference>
<dbReference type="InterPro" id="IPR003660">
    <property type="entry name" value="HAMP_dom"/>
</dbReference>
<dbReference type="SMART" id="SM00283">
    <property type="entry name" value="MA"/>
    <property type="match status" value="1"/>
</dbReference>
<sequence>MDKEVLFSQEIKFWKSLIFKMILAIGISLFISSYVSEFISHQVEKVVALNGSAGVAINTFISLFIGTVIISLCTRYIVLKRVNRVLKAMTKAANGDLTVRIDDKFKDEIGQLSAEFNHMLAQIGTVIEKANKASTDVSEYTKEFTAITEQSSYTVETISGAIGGIASSAEGQLRQLDLLSSSAGLIIKDMDHVSSAVQAVAATANETNQKAGLGLQLIKQTIGKMNTINESVHQSTEVVNALGEKSKEISTIVALITSITDQTNLLALNASIEAARAGEAGKGFAVVADEVRKLAEESGKAADNIRTLVDDILNQTSGAVNAINSGTKFVDEGRESVEQTGDAFKNIVDYVQQISLRTNEVTNIVLRVNDKASQTGDAVKEIVEIANDTSSGLQHIAVSIEQQTASNEEIASSANVLQSMSNDLQAEISQFKVK</sequence>
<dbReference type="GO" id="GO:0007165">
    <property type="term" value="P:signal transduction"/>
    <property type="evidence" value="ECO:0007669"/>
    <property type="project" value="UniProtKB-KW"/>
</dbReference>
<dbReference type="EMBL" id="LGCI01000006">
    <property type="protein sequence ID" value="KOY82249.1"/>
    <property type="molecule type" value="Genomic_DNA"/>
</dbReference>
<feature type="domain" description="HAMP" evidence="9">
    <location>
        <begin position="76"/>
        <end position="128"/>
    </location>
</feature>
<dbReference type="PRINTS" id="PR00260">
    <property type="entry name" value="CHEMTRNSDUCR"/>
</dbReference>
<dbReference type="CDD" id="cd06225">
    <property type="entry name" value="HAMP"/>
    <property type="match status" value="1"/>
</dbReference>
<protein>
    <recommendedName>
        <fullName evidence="12">Chemotaxis protein</fullName>
    </recommendedName>
</protein>
<dbReference type="OrthoDB" id="107771at2"/>
<evidence type="ECO:0000313" key="11">
    <source>
        <dbReference type="Proteomes" id="UP000037977"/>
    </source>
</evidence>
<evidence type="ECO:0000256" key="6">
    <source>
        <dbReference type="PROSITE-ProRule" id="PRU00284"/>
    </source>
</evidence>
<evidence type="ECO:0000256" key="1">
    <source>
        <dbReference type="ARBA" id="ARBA00004236"/>
    </source>
</evidence>
<dbReference type="STRING" id="33935.ADM90_11490"/>
<dbReference type="GO" id="GO:0006935">
    <property type="term" value="P:chemotaxis"/>
    <property type="evidence" value="ECO:0007669"/>
    <property type="project" value="InterPro"/>
</dbReference>
<accession>A0A0M9DJP4</accession>
<dbReference type="PANTHER" id="PTHR32089:SF112">
    <property type="entry name" value="LYSOZYME-LIKE PROTEIN-RELATED"/>
    <property type="match status" value="1"/>
</dbReference>
<keyword evidence="3 7" id="KW-0472">Membrane</keyword>
<dbReference type="RefSeq" id="WP_053995148.1">
    <property type="nucleotide sequence ID" value="NZ_CP065643.1"/>
</dbReference>
<dbReference type="InterPro" id="IPR004089">
    <property type="entry name" value="MCPsignal_dom"/>
</dbReference>
<comment type="subcellular location">
    <subcellularLocation>
        <location evidence="1">Cell membrane</location>
    </subcellularLocation>
</comment>
<gene>
    <name evidence="10" type="ORF">ADM90_11490</name>
</gene>
<feature type="transmembrane region" description="Helical" evidence="7">
    <location>
        <begin position="55"/>
        <end position="78"/>
    </location>
</feature>
<keyword evidence="11" id="KW-1185">Reference proteome</keyword>
<feature type="domain" description="Methyl-accepting transducer" evidence="8">
    <location>
        <begin position="147"/>
        <end position="418"/>
    </location>
</feature>
<evidence type="ECO:0008006" key="12">
    <source>
        <dbReference type="Google" id="ProtNLM"/>
    </source>
</evidence>